<dbReference type="GO" id="GO:0006782">
    <property type="term" value="P:protoporphyrinogen IX biosynthetic process"/>
    <property type="evidence" value="ECO:0007669"/>
    <property type="project" value="UniProtKB-UniRule"/>
</dbReference>
<dbReference type="InterPro" id="IPR026816">
    <property type="entry name" value="Flavodoxin_dom"/>
</dbReference>
<keyword evidence="6 7" id="KW-0627">Porphyrin biosynthesis</keyword>
<comment type="pathway">
    <text evidence="7">Porphyrin-containing compound metabolism; protoporphyrin-IX biosynthesis; protoporphyrin-IX from protoporphyrinogen-IX: step 1/1.</text>
</comment>
<dbReference type="GO" id="GO:0070819">
    <property type="term" value="F:menaquinone-dependent protoporphyrinogen oxidase activity"/>
    <property type="evidence" value="ECO:0007669"/>
    <property type="project" value="UniProtKB-UniRule"/>
</dbReference>
<dbReference type="InterPro" id="IPR052200">
    <property type="entry name" value="Protoporphyrinogen_IX_DH"/>
</dbReference>
<dbReference type="SUPFAM" id="SSF52218">
    <property type="entry name" value="Flavoproteins"/>
    <property type="match status" value="1"/>
</dbReference>
<keyword evidence="2 7" id="KW-0288">FMN</keyword>
<accession>A0A430AKS8</accession>
<keyword evidence="1 7" id="KW-0285">Flavoprotein</keyword>
<evidence type="ECO:0000256" key="1">
    <source>
        <dbReference type="ARBA" id="ARBA00022630"/>
    </source>
</evidence>
<dbReference type="GO" id="GO:0010181">
    <property type="term" value="F:FMN binding"/>
    <property type="evidence" value="ECO:0007669"/>
    <property type="project" value="UniProtKB-UniRule"/>
</dbReference>
<evidence type="ECO:0000259" key="8">
    <source>
        <dbReference type="Pfam" id="PF12724"/>
    </source>
</evidence>
<comment type="function">
    <text evidence="7">Catalyzes the 6-electron oxidation of protoporphyrinogen IX to form protoporphyrin IX; under anaerobic conditions uses menaquinone as an electron acceptor, under aerobic conditions uses ubiquinone as an electron acceptor.</text>
</comment>
<dbReference type="GO" id="GO:0004729">
    <property type="term" value="F:oxygen-dependent protoporphyrinogen oxidase activity"/>
    <property type="evidence" value="ECO:0007669"/>
    <property type="project" value="InterPro"/>
</dbReference>
<dbReference type="PANTHER" id="PTHR38030:SF2">
    <property type="entry name" value="PROTOPORPHYRINOGEN IX DEHYDROGENASE [QUINONE]"/>
    <property type="match status" value="1"/>
</dbReference>
<evidence type="ECO:0000256" key="7">
    <source>
        <dbReference type="HAMAP-Rule" id="MF_00853"/>
    </source>
</evidence>
<name>A0A430AKS8_9ENTE</name>
<dbReference type="GO" id="GO:0005886">
    <property type="term" value="C:plasma membrane"/>
    <property type="evidence" value="ECO:0007669"/>
    <property type="project" value="UniProtKB-SubCell"/>
</dbReference>
<dbReference type="UniPathway" id="UPA00251">
    <property type="reaction ID" value="UER00324"/>
</dbReference>
<evidence type="ECO:0000256" key="2">
    <source>
        <dbReference type="ARBA" id="ARBA00022643"/>
    </source>
</evidence>
<dbReference type="Proteomes" id="UP000288669">
    <property type="component" value="Unassembled WGS sequence"/>
</dbReference>
<gene>
    <name evidence="7" type="primary">hemG</name>
    <name evidence="9" type="ORF">CBF30_05715</name>
</gene>
<comment type="catalytic activity">
    <reaction evidence="7">
        <text>protoporphyrinogen IX + 3 a ubiquinone = protoporphyrin IX + 3 a ubiquinol</text>
        <dbReference type="Rhea" id="RHEA:63936"/>
        <dbReference type="Rhea" id="RHEA-COMP:9565"/>
        <dbReference type="Rhea" id="RHEA-COMP:9566"/>
        <dbReference type="ChEBI" id="CHEBI:16389"/>
        <dbReference type="ChEBI" id="CHEBI:17976"/>
        <dbReference type="ChEBI" id="CHEBI:57306"/>
        <dbReference type="ChEBI" id="CHEBI:57307"/>
    </reaction>
</comment>
<dbReference type="InterPro" id="IPR029039">
    <property type="entry name" value="Flavoprotein-like_sf"/>
</dbReference>
<evidence type="ECO:0000313" key="10">
    <source>
        <dbReference type="Proteomes" id="UP000288669"/>
    </source>
</evidence>
<keyword evidence="7" id="KW-1003">Cell membrane</keyword>
<dbReference type="RefSeq" id="WP_126823590.1">
    <property type="nucleotide sequence ID" value="NZ_JBHLWU010000001.1"/>
</dbReference>
<dbReference type="InterPro" id="IPR044264">
    <property type="entry name" value="HemG"/>
</dbReference>
<protein>
    <recommendedName>
        <fullName evidence="7">Protoporphyrinogen IX dehydrogenase [quinone]</fullName>
        <ecNumber evidence="7">1.3.5.3</ecNumber>
    </recommendedName>
    <alternativeName>
        <fullName evidence="7">Protoporphyrinogen IX dehydrogenase [menaquinone]</fullName>
    </alternativeName>
    <alternativeName>
        <fullName evidence="7">Protoporphyrinogen IX dehydrogenase [ubiquinone]</fullName>
    </alternativeName>
    <alternativeName>
        <fullName evidence="7">Protoporphyrinogen oxidase</fullName>
        <shortName evidence="7">PPO</shortName>
    </alternativeName>
</protein>
<keyword evidence="5" id="KW-0472">Membrane</keyword>
<comment type="caution">
    <text evidence="9">The sequence shown here is derived from an EMBL/GenBank/DDBJ whole genome shotgun (WGS) entry which is preliminary data.</text>
</comment>
<reference evidence="9 10" key="1">
    <citation type="submission" date="2017-05" db="EMBL/GenBank/DDBJ databases">
        <title>Vagococcus spp. assemblies.</title>
        <authorList>
            <person name="Gulvik C.A."/>
        </authorList>
    </citation>
    <scope>NUCLEOTIDE SEQUENCE [LARGE SCALE GENOMIC DNA]</scope>
    <source>
        <strain evidence="9 10">DSM 24756</strain>
    </source>
</reference>
<evidence type="ECO:0000256" key="5">
    <source>
        <dbReference type="ARBA" id="ARBA00023136"/>
    </source>
</evidence>
<keyword evidence="4 7" id="KW-0560">Oxidoreductase</keyword>
<organism evidence="9 10">
    <name type="scientific">Vagococcus entomophilus</name>
    <dbReference type="NCBI Taxonomy" id="1160095"/>
    <lineage>
        <taxon>Bacteria</taxon>
        <taxon>Bacillati</taxon>
        <taxon>Bacillota</taxon>
        <taxon>Bacilli</taxon>
        <taxon>Lactobacillales</taxon>
        <taxon>Enterococcaceae</taxon>
        <taxon>Vagococcus</taxon>
    </lineage>
</organism>
<dbReference type="NCBIfam" id="NF008316">
    <property type="entry name" value="PRK11104.1"/>
    <property type="match status" value="1"/>
</dbReference>
<comment type="similarity">
    <text evidence="7">Belongs to the HemG family.</text>
</comment>
<evidence type="ECO:0000256" key="3">
    <source>
        <dbReference type="ARBA" id="ARBA00022741"/>
    </source>
</evidence>
<evidence type="ECO:0000313" key="9">
    <source>
        <dbReference type="EMBL" id="RSU08721.1"/>
    </source>
</evidence>
<comment type="subcellular location">
    <subcellularLocation>
        <location evidence="7">Cell membrane</location>
        <topology evidence="7">Peripheral membrane protein</topology>
    </subcellularLocation>
</comment>
<proteinExistence type="inferred from homology"/>
<dbReference type="AlphaFoldDB" id="A0A430AKS8"/>
<keyword evidence="3 7" id="KW-0547">Nucleotide-binding</keyword>
<evidence type="ECO:0000256" key="4">
    <source>
        <dbReference type="ARBA" id="ARBA00023002"/>
    </source>
</evidence>
<dbReference type="EC" id="1.3.5.3" evidence="7"/>
<comment type="cofactor">
    <cofactor evidence="7">
        <name>FMN</name>
        <dbReference type="ChEBI" id="CHEBI:58210"/>
    </cofactor>
    <text evidence="7">Binds 1 FMN non-covalently per subunit.</text>
</comment>
<sequence length="174" mass="19913">MILIVYVTVDGQAKKIADKLEKVLEQNGCIVKVADMSVVSKKQLETANKIVVIASIRYGKFPKILFQFVAQNAHYLKEKAGDFVGINLIARNPAKAVPQNNVYVRKFLEKIDWEPNHVAIFAGALLYSKYHFFDKKMIQLIMYLTKGPTDSSQDIEFTDWEKVEQFGIKLVEER</sequence>
<comment type="catalytic activity">
    <reaction evidence="7">
        <text>protoporphyrinogen IX + 3 a menaquinone = protoporphyrin IX + 3 a menaquinol</text>
        <dbReference type="Rhea" id="RHEA:27409"/>
        <dbReference type="Rhea" id="RHEA-COMP:9537"/>
        <dbReference type="Rhea" id="RHEA-COMP:9539"/>
        <dbReference type="ChEBI" id="CHEBI:16374"/>
        <dbReference type="ChEBI" id="CHEBI:18151"/>
        <dbReference type="ChEBI" id="CHEBI:57306"/>
        <dbReference type="ChEBI" id="CHEBI:57307"/>
        <dbReference type="EC" id="1.3.5.3"/>
    </reaction>
</comment>
<keyword evidence="10" id="KW-1185">Reference proteome</keyword>
<dbReference type="HAMAP" id="MF_00853">
    <property type="entry name" value="HemG"/>
    <property type="match status" value="1"/>
</dbReference>
<feature type="domain" description="Flavodoxin" evidence="8">
    <location>
        <begin position="3"/>
        <end position="151"/>
    </location>
</feature>
<dbReference type="Pfam" id="PF12724">
    <property type="entry name" value="Flavodoxin_5"/>
    <property type="match status" value="1"/>
</dbReference>
<dbReference type="PANTHER" id="PTHR38030">
    <property type="entry name" value="PROTOPORPHYRINOGEN IX DEHYDROGENASE [MENAQUINONE]"/>
    <property type="match status" value="1"/>
</dbReference>
<comment type="catalytic activity">
    <reaction evidence="7">
        <text>protoporphyrinogen IX + 3 a quinone = protoporphyrin IX + 3 a quinol</text>
        <dbReference type="Rhea" id="RHEA:65032"/>
        <dbReference type="ChEBI" id="CHEBI:24646"/>
        <dbReference type="ChEBI" id="CHEBI:57306"/>
        <dbReference type="ChEBI" id="CHEBI:57307"/>
        <dbReference type="ChEBI" id="CHEBI:132124"/>
        <dbReference type="EC" id="1.3.5.3"/>
    </reaction>
</comment>
<dbReference type="EMBL" id="NGJZ01000001">
    <property type="protein sequence ID" value="RSU08721.1"/>
    <property type="molecule type" value="Genomic_DNA"/>
</dbReference>
<dbReference type="Gene3D" id="3.40.50.360">
    <property type="match status" value="1"/>
</dbReference>
<dbReference type="OrthoDB" id="2146857at2"/>
<evidence type="ECO:0000256" key="6">
    <source>
        <dbReference type="ARBA" id="ARBA00023244"/>
    </source>
</evidence>